<keyword evidence="3" id="KW-0539">Nucleus</keyword>
<comment type="subcellular location">
    <subcellularLocation>
        <location evidence="1">Nucleus</location>
    </subcellularLocation>
</comment>
<dbReference type="SUPFAM" id="SSF47113">
    <property type="entry name" value="Histone-fold"/>
    <property type="match status" value="1"/>
</dbReference>
<dbReference type="Proteomes" id="UP001456524">
    <property type="component" value="Unassembled WGS sequence"/>
</dbReference>
<feature type="compositionally biased region" description="Polar residues" evidence="6">
    <location>
        <begin position="220"/>
        <end position="235"/>
    </location>
</feature>
<evidence type="ECO:0000256" key="4">
    <source>
        <dbReference type="ARBA" id="ARBA00039775"/>
    </source>
</evidence>
<evidence type="ECO:0000259" key="7">
    <source>
        <dbReference type="Pfam" id="PF00808"/>
    </source>
</evidence>
<dbReference type="EMBL" id="JBBWUH010000005">
    <property type="protein sequence ID" value="KAK8167094.1"/>
    <property type="molecule type" value="Genomic_DNA"/>
</dbReference>
<evidence type="ECO:0000313" key="9">
    <source>
        <dbReference type="Proteomes" id="UP001456524"/>
    </source>
</evidence>
<proteinExistence type="predicted"/>
<gene>
    <name evidence="8" type="ORF">IWX90DRAFT_478331</name>
</gene>
<keyword evidence="2" id="KW-0235">DNA replication</keyword>
<dbReference type="CDD" id="cd22928">
    <property type="entry name" value="HFD_POLE3_DPB4"/>
    <property type="match status" value="1"/>
</dbReference>
<dbReference type="PANTHER" id="PTHR46172">
    <property type="entry name" value="DNA POLYMERASE EPSILON SUBUNIT 3"/>
    <property type="match status" value="1"/>
</dbReference>
<dbReference type="InterPro" id="IPR003958">
    <property type="entry name" value="CBFA_NFYB_domain"/>
</dbReference>
<evidence type="ECO:0000256" key="5">
    <source>
        <dbReference type="ARBA" id="ARBA00042096"/>
    </source>
</evidence>
<reference evidence="8 9" key="1">
    <citation type="journal article" date="2022" name="G3 (Bethesda)">
        <title>Enemy or ally: a genomic approach to elucidate the lifestyle of Phyllosticta citrichinaensis.</title>
        <authorList>
            <person name="Buijs V.A."/>
            <person name="Groenewald J.Z."/>
            <person name="Haridas S."/>
            <person name="LaButti K.M."/>
            <person name="Lipzen A."/>
            <person name="Martin F.M."/>
            <person name="Barry K."/>
            <person name="Grigoriev I.V."/>
            <person name="Crous P.W."/>
            <person name="Seidl M.F."/>
        </authorList>
    </citation>
    <scope>NUCLEOTIDE SEQUENCE [LARGE SCALE GENOMIC DNA]</scope>
    <source>
        <strain evidence="8 9">CBS 129764</strain>
    </source>
</reference>
<feature type="compositionally biased region" description="Polar residues" evidence="6">
    <location>
        <begin position="48"/>
        <end position="58"/>
    </location>
</feature>
<keyword evidence="9" id="KW-1185">Reference proteome</keyword>
<feature type="compositionally biased region" description="Acidic residues" evidence="6">
    <location>
        <begin position="244"/>
        <end position="313"/>
    </location>
</feature>
<accession>A0ABR1XUX0</accession>
<name>A0ABR1XUX0_9PEZI</name>
<organism evidence="8 9">
    <name type="scientific">Phyllosticta citrichinensis</name>
    <dbReference type="NCBI Taxonomy" id="1130410"/>
    <lineage>
        <taxon>Eukaryota</taxon>
        <taxon>Fungi</taxon>
        <taxon>Dikarya</taxon>
        <taxon>Ascomycota</taxon>
        <taxon>Pezizomycotina</taxon>
        <taxon>Dothideomycetes</taxon>
        <taxon>Dothideomycetes incertae sedis</taxon>
        <taxon>Botryosphaeriales</taxon>
        <taxon>Phyllostictaceae</taxon>
        <taxon>Phyllosticta</taxon>
    </lineage>
</organism>
<comment type="caution">
    <text evidence="8">The sequence shown here is derived from an EMBL/GenBank/DDBJ whole genome shotgun (WGS) entry which is preliminary data.</text>
</comment>
<feature type="region of interest" description="Disordered" evidence="6">
    <location>
        <begin position="178"/>
        <end position="313"/>
    </location>
</feature>
<dbReference type="Gene3D" id="1.10.20.10">
    <property type="entry name" value="Histone, subunit A"/>
    <property type="match status" value="1"/>
</dbReference>
<dbReference type="Pfam" id="PF00808">
    <property type="entry name" value="CBFD_NFYB_HMF"/>
    <property type="match status" value="1"/>
</dbReference>
<dbReference type="InterPro" id="IPR051377">
    <property type="entry name" value="DNA_Pol-Epsilon_Subunit"/>
</dbReference>
<dbReference type="InterPro" id="IPR009072">
    <property type="entry name" value="Histone-fold"/>
</dbReference>
<sequence length="313" mass="34237">MDDPHHRPRLSSTLLALSPHHLSHSPQPKDARPLLAPRQARQHVDARQNITISSTSPIAPTMPARKSNASVADDESGLSVEDLNLPKTMVNRLAKGALPANFNVQAVAQSAISKSATVFVNYLTAHASDIAARQNKKTIQPKDVLDALKELEFEMFVDRTNDELIKYTEIQCTKRNSYRRRVKDEKRAAEDAGGHTSGTGTVGPDGSIISVGPVDEDGAGQSSMAGGQLSNTQPFSKRPRLDLTEDGDQDMDGDEGEDEGDEEGEDEDGQDEDEDEEEDEEGEEGDEGDREDLLEEREDREEGDEAMEGEESD</sequence>
<feature type="compositionally biased region" description="Basic and acidic residues" evidence="6">
    <location>
        <begin position="182"/>
        <end position="193"/>
    </location>
</feature>
<dbReference type="PANTHER" id="PTHR46172:SF1">
    <property type="entry name" value="DNA POLYMERASE EPSILON SUBUNIT 3"/>
    <property type="match status" value="1"/>
</dbReference>
<feature type="domain" description="Transcription factor CBF/NF-Y/archaeal histone" evidence="7">
    <location>
        <begin position="84"/>
        <end position="148"/>
    </location>
</feature>
<evidence type="ECO:0000256" key="1">
    <source>
        <dbReference type="ARBA" id="ARBA00004123"/>
    </source>
</evidence>
<evidence type="ECO:0000256" key="2">
    <source>
        <dbReference type="ARBA" id="ARBA00022705"/>
    </source>
</evidence>
<evidence type="ECO:0000313" key="8">
    <source>
        <dbReference type="EMBL" id="KAK8167094.1"/>
    </source>
</evidence>
<protein>
    <recommendedName>
        <fullName evidence="4">DNA polymerase epsilon subunit D</fullName>
    </recommendedName>
    <alternativeName>
        <fullName evidence="5">DNA polymerase II subunit D</fullName>
    </alternativeName>
</protein>
<evidence type="ECO:0000256" key="3">
    <source>
        <dbReference type="ARBA" id="ARBA00023242"/>
    </source>
</evidence>
<feature type="region of interest" description="Disordered" evidence="6">
    <location>
        <begin position="1"/>
        <end position="73"/>
    </location>
</feature>
<feature type="compositionally biased region" description="Low complexity" evidence="6">
    <location>
        <begin position="10"/>
        <end position="26"/>
    </location>
</feature>
<evidence type="ECO:0000256" key="6">
    <source>
        <dbReference type="SAM" id="MobiDB-lite"/>
    </source>
</evidence>